<dbReference type="EMBL" id="CM000624">
    <property type="protein sequence ID" value="EEC44428.1"/>
    <property type="molecule type" value="Genomic_DNA"/>
</dbReference>
<dbReference type="SMART" id="SM00248">
    <property type="entry name" value="ANK"/>
    <property type="match status" value="5"/>
</dbReference>
<dbReference type="Gene3D" id="1.25.40.20">
    <property type="entry name" value="Ankyrin repeat-containing domain"/>
    <property type="match status" value="1"/>
</dbReference>
<gene>
    <name evidence="3" type="ORF">PHATRDRAFT_49500</name>
</gene>
<dbReference type="Gene3D" id="3.30.300.30">
    <property type="match status" value="1"/>
</dbReference>
<dbReference type="InterPro" id="IPR002110">
    <property type="entry name" value="Ankyrin_rpt"/>
</dbReference>
<dbReference type="Gene3D" id="3.40.50.12780">
    <property type="entry name" value="N-terminal domain of ligase-like"/>
    <property type="match status" value="1"/>
</dbReference>
<dbReference type="GO" id="GO:0031177">
    <property type="term" value="F:phosphopantetheine binding"/>
    <property type="evidence" value="ECO:0007669"/>
    <property type="project" value="TreeGrafter"/>
</dbReference>
<dbReference type="Proteomes" id="UP000000759">
    <property type="component" value="Chromosome 22"/>
</dbReference>
<dbReference type="GeneID" id="7195840"/>
<dbReference type="HOGENOM" id="CLU_294495_0_0_1"/>
<protein>
    <recommendedName>
        <fullName evidence="2">AMP-dependent synthetase/ligase domain-containing protein</fullName>
    </recommendedName>
</protein>
<dbReference type="PANTHER" id="PTHR45527:SF1">
    <property type="entry name" value="FATTY ACID SYNTHASE"/>
    <property type="match status" value="1"/>
</dbReference>
<evidence type="ECO:0000259" key="2">
    <source>
        <dbReference type="Pfam" id="PF00501"/>
    </source>
</evidence>
<dbReference type="SUPFAM" id="SSF56801">
    <property type="entry name" value="Acetyl-CoA synthetase-like"/>
    <property type="match status" value="1"/>
</dbReference>
<dbReference type="PROSITE" id="PS50297">
    <property type="entry name" value="ANK_REP_REGION"/>
    <property type="match status" value="2"/>
</dbReference>
<dbReference type="AlphaFoldDB" id="B7GAT7"/>
<dbReference type="PROSITE" id="PS00455">
    <property type="entry name" value="AMP_BINDING"/>
    <property type="match status" value="1"/>
</dbReference>
<dbReference type="SUPFAM" id="SSF48403">
    <property type="entry name" value="Ankyrin repeat"/>
    <property type="match status" value="1"/>
</dbReference>
<dbReference type="OrthoDB" id="75981at2759"/>
<proteinExistence type="predicted"/>
<dbReference type="Pfam" id="PF12796">
    <property type="entry name" value="Ank_2"/>
    <property type="match status" value="1"/>
</dbReference>
<name>B7GAT7_PHATC</name>
<evidence type="ECO:0000256" key="1">
    <source>
        <dbReference type="PROSITE-ProRule" id="PRU00023"/>
    </source>
</evidence>
<dbReference type="PANTHER" id="PTHR45527">
    <property type="entry name" value="NONRIBOSOMAL PEPTIDE SYNTHETASE"/>
    <property type="match status" value="1"/>
</dbReference>
<dbReference type="GO" id="GO:0043041">
    <property type="term" value="P:amino acid activation for nonribosomal peptide biosynthetic process"/>
    <property type="evidence" value="ECO:0007669"/>
    <property type="project" value="TreeGrafter"/>
</dbReference>
<dbReference type="eggNOG" id="KOG4177">
    <property type="taxonomic scope" value="Eukaryota"/>
</dbReference>
<reference evidence="3 4" key="1">
    <citation type="journal article" date="2008" name="Nature">
        <title>The Phaeodactylum genome reveals the evolutionary history of diatom genomes.</title>
        <authorList>
            <person name="Bowler C."/>
            <person name="Allen A.E."/>
            <person name="Badger J.H."/>
            <person name="Grimwood J."/>
            <person name="Jabbari K."/>
            <person name="Kuo A."/>
            <person name="Maheswari U."/>
            <person name="Martens C."/>
            <person name="Maumus F."/>
            <person name="Otillar R.P."/>
            <person name="Rayko E."/>
            <person name="Salamov A."/>
            <person name="Vandepoele K."/>
            <person name="Beszteri B."/>
            <person name="Gruber A."/>
            <person name="Heijde M."/>
            <person name="Katinka M."/>
            <person name="Mock T."/>
            <person name="Valentin K."/>
            <person name="Verret F."/>
            <person name="Berges J.A."/>
            <person name="Brownlee C."/>
            <person name="Cadoret J.P."/>
            <person name="Chiovitti A."/>
            <person name="Choi C.J."/>
            <person name="Coesel S."/>
            <person name="De Martino A."/>
            <person name="Detter J.C."/>
            <person name="Durkin C."/>
            <person name="Falciatore A."/>
            <person name="Fournet J."/>
            <person name="Haruta M."/>
            <person name="Huysman M.J."/>
            <person name="Jenkins B.D."/>
            <person name="Jiroutova K."/>
            <person name="Jorgensen R.E."/>
            <person name="Joubert Y."/>
            <person name="Kaplan A."/>
            <person name="Kroger N."/>
            <person name="Kroth P.G."/>
            <person name="La Roche J."/>
            <person name="Lindquist E."/>
            <person name="Lommer M."/>
            <person name="Martin-Jezequel V."/>
            <person name="Lopez P.J."/>
            <person name="Lucas S."/>
            <person name="Mangogna M."/>
            <person name="McGinnis K."/>
            <person name="Medlin L.K."/>
            <person name="Montsant A."/>
            <person name="Oudot-Le Secq M.P."/>
            <person name="Napoli C."/>
            <person name="Obornik M."/>
            <person name="Parker M.S."/>
            <person name="Petit J.L."/>
            <person name="Porcel B.M."/>
            <person name="Poulsen N."/>
            <person name="Robison M."/>
            <person name="Rychlewski L."/>
            <person name="Rynearson T.A."/>
            <person name="Schmutz J."/>
            <person name="Shapiro H."/>
            <person name="Siaut M."/>
            <person name="Stanley M."/>
            <person name="Sussman M.R."/>
            <person name="Taylor A.R."/>
            <person name="Vardi A."/>
            <person name="von Dassow P."/>
            <person name="Vyverman W."/>
            <person name="Willis A."/>
            <person name="Wyrwicz L.S."/>
            <person name="Rokhsar D.S."/>
            <person name="Weissenbach J."/>
            <person name="Armbrust E.V."/>
            <person name="Green B.R."/>
            <person name="Van de Peer Y."/>
            <person name="Grigoriev I.V."/>
        </authorList>
    </citation>
    <scope>NUCLEOTIDE SEQUENCE [LARGE SCALE GENOMIC DNA]</scope>
    <source>
        <strain evidence="3 4">CCAP 1055/1</strain>
    </source>
</reference>
<keyword evidence="1" id="KW-0040">ANK repeat</keyword>
<evidence type="ECO:0000313" key="4">
    <source>
        <dbReference type="Proteomes" id="UP000000759"/>
    </source>
</evidence>
<dbReference type="PaxDb" id="2850-Phatr49500"/>
<dbReference type="InterPro" id="IPR020845">
    <property type="entry name" value="AMP-binding_CS"/>
</dbReference>
<dbReference type="eggNOG" id="KOG1178">
    <property type="taxonomic scope" value="Eukaryota"/>
</dbReference>
<keyword evidence="4" id="KW-1185">Reference proteome</keyword>
<dbReference type="InterPro" id="IPR045851">
    <property type="entry name" value="AMP-bd_C_sf"/>
</dbReference>
<evidence type="ECO:0000313" key="3">
    <source>
        <dbReference type="EMBL" id="EEC44428.1"/>
    </source>
</evidence>
<accession>B7GAT7</accession>
<sequence length="1011" mass="109878">MVYLQGPSEQAAIVWDPSLIHQRSETAVYWDDDMLQPWVKRHASQPSLKFLSYHACQEIHCCIVNIVRRTLEDLLQKVGDDCAMERSQSEIHPLSVPVAVAIPEGILLPIAIEAVCCLNEPFFIGNRSCSVVLVPLEPTEGRERLRDMIWDCRPALILTTSVCDTDRLNNIVSTDCRPNASVADEGTATLSHPALYRAKSIQFLNLQQHILDSVGDGNEKAHAASTDLPSERVTESLDRISHIVYTSGSTGAPKGCVSSIRALRSYLSSKNTVHNVLTASTVLLASTISFDPCFSDILATFQIGATLAIAPRRTLRESLTHVLHSLQISHVLCTPTLWSTLALTGTRPADLPSLRMIALGGEPIPLAIVQAWARALPDDPVHCRLLATYGVTEACVYQSAGEVFRLDCGQSKGQDVGLLLPGMRVSICDESIQESLTEVLPADIAVGEVVLSGSQLDSVCSYLNRPALSISKYLKSERHWHYRTGDRGYIDSKTLRLHITGRINGEDGMVKINGIRIELGEIENALVGSTAALATVLDAMVVPHVHCITATDLVAYVVLGGDCRQEMGVKGTISSDGVLLPPCPLMVLLRHRCKLKARMIPAFFIIIPRTPLSPTGKRHRAGLPPLEAAVPFFSILRQGVDAISQYLSQALLTTDASFAMLGGDSLAATRVVRALYAAHHCVHNSRHLGGEYGVMEGPFDAVYLIGADNLGSYVDWLDQNKVCQSPNVVTKPSCDDPVRDAMPTSSNISPPTVLEQEESQLYDALFQSVTQGQVAIAMALLSVGADPNQGGHDGRLGKISSRNDQKIIFRSSPLHLACVKGIPLLVEALLAEGARMNSPDASGLFPLHLAAAGEARRELEGEGQAADDCRRLECVKLLIAAGTPLSMKDGSKQTAIHCAARGGHVATLSYVLKEWHRLYGTDPEKCHGVNWRDRWLRTPVHWAVLNGHVDALVVLLQHGCDSNPPQPKMNKRSSAAIESPLQTCERLYGSTPLGERIRELLLAGKRGILRR</sequence>
<feature type="repeat" description="ANK" evidence="1">
    <location>
        <begin position="809"/>
        <end position="841"/>
    </location>
</feature>
<feature type="repeat" description="ANK" evidence="1">
    <location>
        <begin position="937"/>
        <end position="967"/>
    </location>
</feature>
<dbReference type="GO" id="GO:0005737">
    <property type="term" value="C:cytoplasm"/>
    <property type="evidence" value="ECO:0007669"/>
    <property type="project" value="TreeGrafter"/>
</dbReference>
<dbReference type="Pfam" id="PF00501">
    <property type="entry name" value="AMP-binding"/>
    <property type="match status" value="1"/>
</dbReference>
<dbReference type="RefSeq" id="XP_002184250.1">
    <property type="nucleotide sequence ID" value="XM_002184214.1"/>
</dbReference>
<dbReference type="PROSITE" id="PS00012">
    <property type="entry name" value="PHOSPHOPANTETHEINE"/>
    <property type="match status" value="1"/>
</dbReference>
<dbReference type="InParanoid" id="B7GAT7"/>
<dbReference type="InterPro" id="IPR036770">
    <property type="entry name" value="Ankyrin_rpt-contain_sf"/>
</dbReference>
<dbReference type="GO" id="GO:0044550">
    <property type="term" value="P:secondary metabolite biosynthetic process"/>
    <property type="evidence" value="ECO:0007669"/>
    <property type="project" value="TreeGrafter"/>
</dbReference>
<dbReference type="InterPro" id="IPR042099">
    <property type="entry name" value="ANL_N_sf"/>
</dbReference>
<dbReference type="PROSITE" id="PS50088">
    <property type="entry name" value="ANK_REPEAT"/>
    <property type="match status" value="2"/>
</dbReference>
<dbReference type="InterPro" id="IPR000873">
    <property type="entry name" value="AMP-dep_synth/lig_dom"/>
</dbReference>
<reference evidence="4" key="2">
    <citation type="submission" date="2008-08" db="EMBL/GenBank/DDBJ databases">
        <authorList>
            <consortium name="Diatom Consortium"/>
            <person name="Grigoriev I."/>
            <person name="Grimwood J."/>
            <person name="Kuo A."/>
            <person name="Otillar R.P."/>
            <person name="Salamov A."/>
            <person name="Detter J.C."/>
            <person name="Lindquist E."/>
            <person name="Shapiro H."/>
            <person name="Lucas S."/>
            <person name="Glavina del Rio T."/>
            <person name="Pitluck S."/>
            <person name="Rokhsar D."/>
            <person name="Bowler C."/>
        </authorList>
    </citation>
    <scope>GENOME REANNOTATION</scope>
    <source>
        <strain evidence="4">CCAP 1055/1</strain>
    </source>
</reference>
<feature type="domain" description="AMP-dependent synthetase/ligase" evidence="2">
    <location>
        <begin position="129"/>
        <end position="456"/>
    </location>
</feature>
<organism evidence="3 4">
    <name type="scientific">Phaeodactylum tricornutum (strain CCAP 1055/1)</name>
    <dbReference type="NCBI Taxonomy" id="556484"/>
    <lineage>
        <taxon>Eukaryota</taxon>
        <taxon>Sar</taxon>
        <taxon>Stramenopiles</taxon>
        <taxon>Ochrophyta</taxon>
        <taxon>Bacillariophyta</taxon>
        <taxon>Bacillariophyceae</taxon>
        <taxon>Bacillariophycidae</taxon>
        <taxon>Naviculales</taxon>
        <taxon>Phaeodactylaceae</taxon>
        <taxon>Phaeodactylum</taxon>
    </lineage>
</organism>
<dbReference type="STRING" id="556484.B7GAT7"/>
<dbReference type="InterPro" id="IPR006162">
    <property type="entry name" value="Ppantetheine_attach_site"/>
</dbReference>
<dbReference type="KEGG" id="pti:PHATRDRAFT_49500"/>
<dbReference type="SMR" id="B7GAT7"/>